<dbReference type="PROSITE" id="PS51186">
    <property type="entry name" value="GNAT"/>
    <property type="match status" value="1"/>
</dbReference>
<dbReference type="AlphaFoldDB" id="A0AA90SN81"/>
<reference evidence="4" key="1">
    <citation type="submission" date="2023-08" db="EMBL/GenBank/DDBJ databases">
        <title>The draft genome of Tsukamurella strandjordii strain 050030.</title>
        <authorList>
            <person name="Zhao F."/>
            <person name="Feng Y."/>
            <person name="Zong Z."/>
        </authorList>
    </citation>
    <scope>NUCLEOTIDE SEQUENCE</scope>
    <source>
        <strain evidence="4">050030</strain>
    </source>
</reference>
<proteinExistence type="predicted"/>
<feature type="domain" description="N-acetyltransferase" evidence="3">
    <location>
        <begin position="5"/>
        <end position="161"/>
    </location>
</feature>
<evidence type="ECO:0000313" key="4">
    <source>
        <dbReference type="EMBL" id="MDP0399997.1"/>
    </source>
</evidence>
<keyword evidence="2 4" id="KW-0012">Acyltransferase</keyword>
<keyword evidence="1 4" id="KW-0808">Transferase</keyword>
<dbReference type="CDD" id="cd04301">
    <property type="entry name" value="NAT_SF"/>
    <property type="match status" value="1"/>
</dbReference>
<evidence type="ECO:0000259" key="3">
    <source>
        <dbReference type="PROSITE" id="PS51186"/>
    </source>
</evidence>
<dbReference type="PANTHER" id="PTHR43877">
    <property type="entry name" value="AMINOALKYLPHOSPHONATE N-ACETYLTRANSFERASE-RELATED-RELATED"/>
    <property type="match status" value="1"/>
</dbReference>
<dbReference type="Gene3D" id="3.40.630.30">
    <property type="match status" value="1"/>
</dbReference>
<dbReference type="InterPro" id="IPR000182">
    <property type="entry name" value="GNAT_dom"/>
</dbReference>
<dbReference type="InterPro" id="IPR016181">
    <property type="entry name" value="Acyl_CoA_acyltransferase"/>
</dbReference>
<dbReference type="Proteomes" id="UP001178281">
    <property type="component" value="Unassembled WGS sequence"/>
</dbReference>
<dbReference type="InterPro" id="IPR050832">
    <property type="entry name" value="Bact_Acetyltransf"/>
</dbReference>
<keyword evidence="5" id="KW-1185">Reference proteome</keyword>
<organism evidence="4 5">
    <name type="scientific">Tsukamurella strandjordii</name>
    <dbReference type="NCBI Taxonomy" id="147577"/>
    <lineage>
        <taxon>Bacteria</taxon>
        <taxon>Bacillati</taxon>
        <taxon>Actinomycetota</taxon>
        <taxon>Actinomycetes</taxon>
        <taxon>Mycobacteriales</taxon>
        <taxon>Tsukamurellaceae</taxon>
        <taxon>Tsukamurella</taxon>
    </lineage>
</organism>
<sequence length="161" mass="16998">MAAVLQIRSAAPGDEDDLVRLREGLLTSDPQAHWASGPDAPDWIPHYRAQLAAEFADPAAVRTFLATDGDAAVGTLTAIVDHRLAGPSNPTGRAGWVQGVYVAPEARGRGIAARLTAAAEEWFAERGAGAVVLASTPAAEPVYRGLGYLADSETHFRKDLR</sequence>
<evidence type="ECO:0000256" key="1">
    <source>
        <dbReference type="ARBA" id="ARBA00022679"/>
    </source>
</evidence>
<gene>
    <name evidence="4" type="ORF">Q7X28_18940</name>
</gene>
<dbReference type="RefSeq" id="WP_305112485.1">
    <property type="nucleotide sequence ID" value="NZ_JAUTIX010000008.1"/>
</dbReference>
<comment type="caution">
    <text evidence="4">The sequence shown here is derived from an EMBL/GenBank/DDBJ whole genome shotgun (WGS) entry which is preliminary data.</text>
</comment>
<evidence type="ECO:0000313" key="5">
    <source>
        <dbReference type="Proteomes" id="UP001178281"/>
    </source>
</evidence>
<protein>
    <submittedName>
        <fullName evidence="4">GNAT family N-acetyltransferase</fullName>
        <ecNumber evidence="4">2.3.1.-</ecNumber>
    </submittedName>
</protein>
<dbReference type="Pfam" id="PF00583">
    <property type="entry name" value="Acetyltransf_1"/>
    <property type="match status" value="1"/>
</dbReference>
<dbReference type="SUPFAM" id="SSF55729">
    <property type="entry name" value="Acyl-CoA N-acyltransferases (Nat)"/>
    <property type="match status" value="1"/>
</dbReference>
<evidence type="ECO:0000256" key="2">
    <source>
        <dbReference type="ARBA" id="ARBA00023315"/>
    </source>
</evidence>
<name>A0AA90SN81_9ACTN</name>
<dbReference type="EC" id="2.3.1.-" evidence="4"/>
<dbReference type="EMBL" id="JAUTIX010000008">
    <property type="protein sequence ID" value="MDP0399997.1"/>
    <property type="molecule type" value="Genomic_DNA"/>
</dbReference>
<dbReference type="GO" id="GO:0016747">
    <property type="term" value="F:acyltransferase activity, transferring groups other than amino-acyl groups"/>
    <property type="evidence" value="ECO:0007669"/>
    <property type="project" value="InterPro"/>
</dbReference>
<accession>A0AA90SN81</accession>